<proteinExistence type="predicted"/>
<feature type="region of interest" description="Disordered" evidence="1">
    <location>
        <begin position="47"/>
        <end position="67"/>
    </location>
</feature>
<keyword evidence="2" id="KW-0614">Plasmid</keyword>
<evidence type="ECO:0000256" key="1">
    <source>
        <dbReference type="SAM" id="MobiDB-lite"/>
    </source>
</evidence>
<geneLocation type="plasmid" evidence="2 3">
    <name>pSFLA01</name>
</geneLocation>
<dbReference type="EMBL" id="CP002476">
    <property type="protein sequence ID" value="ADW07938.1"/>
    <property type="molecule type" value="Genomic_DNA"/>
</dbReference>
<dbReference type="AlphaFoldDB" id="A0A8D3WQ17"/>
<reference evidence="2 3" key="1">
    <citation type="submission" date="2011-01" db="EMBL/GenBank/DDBJ databases">
        <title>Complete sequence of plasmid1 of Streptomyces flavogriseus ATCC 33331.</title>
        <authorList>
            <consortium name="US DOE Joint Genome Institute"/>
            <person name="Lucas S."/>
            <person name="Copeland A."/>
            <person name="Lapidus A."/>
            <person name="Cheng J.-F."/>
            <person name="Goodwin L."/>
            <person name="Pitluck S."/>
            <person name="Davenport K."/>
            <person name="Detter J.C."/>
            <person name="Han C."/>
            <person name="Tapia R."/>
            <person name="Land M."/>
            <person name="Hauser L."/>
            <person name="Kyrpides N."/>
            <person name="Ivanova N."/>
            <person name="Ovchinnikova G."/>
            <person name="Pagani I."/>
            <person name="Brumm P."/>
            <person name="Mead D."/>
            <person name="Woyke T."/>
        </authorList>
    </citation>
    <scope>NUCLEOTIDE SEQUENCE [LARGE SCALE GENOMIC DNA]</scope>
    <source>
        <strain evidence="3">ATCC 33331 / IAF-45CD</strain>
        <plasmid evidence="2 3">pSFLA01</plasmid>
    </source>
</reference>
<sequence>MPAFDFPQDLLDAQAALDAVQAEHDLFARTLPWSAEPLPGWKSDKKLHSDYVPEKDDSPGYTPEQAERLSGYRARILELTTQIITHPYWATLSGPDRVEARTALKHAHDTPAGPDA</sequence>
<feature type="compositionally biased region" description="Basic and acidic residues" evidence="1">
    <location>
        <begin position="47"/>
        <end position="58"/>
    </location>
</feature>
<evidence type="ECO:0000313" key="3">
    <source>
        <dbReference type="Proteomes" id="UP000002066"/>
    </source>
</evidence>
<dbReference type="OrthoDB" id="4321277at2"/>
<dbReference type="Proteomes" id="UP000002066">
    <property type="component" value="Plasmid pSFLA01"/>
</dbReference>
<dbReference type="KEGG" id="sfa:Sfla_6632"/>
<accession>A0A8D3WQ17</accession>
<protein>
    <submittedName>
        <fullName evidence="2">Uncharacterized protein</fullName>
    </submittedName>
</protein>
<evidence type="ECO:0000313" key="2">
    <source>
        <dbReference type="EMBL" id="ADW07938.1"/>
    </source>
</evidence>
<name>A0A8D3WQ17_STRFA</name>
<gene>
    <name evidence="2" type="ORF">Sfla_6632</name>
</gene>
<organism evidence="2 3">
    <name type="scientific">Streptomyces pratensis (strain ATCC 33331 / IAF-45CD)</name>
    <dbReference type="NCBI Taxonomy" id="591167"/>
    <lineage>
        <taxon>Bacteria</taxon>
        <taxon>Bacillati</taxon>
        <taxon>Actinomycetota</taxon>
        <taxon>Actinomycetes</taxon>
        <taxon>Kitasatosporales</taxon>
        <taxon>Streptomycetaceae</taxon>
        <taxon>Streptomyces</taxon>
    </lineage>
</organism>